<dbReference type="Proteomes" id="UP000798662">
    <property type="component" value="Chromosome 2"/>
</dbReference>
<organism evidence="1 2">
    <name type="scientific">Pyropia yezoensis</name>
    <name type="common">Susabi-nori</name>
    <name type="synonym">Porphyra yezoensis</name>
    <dbReference type="NCBI Taxonomy" id="2788"/>
    <lineage>
        <taxon>Eukaryota</taxon>
        <taxon>Rhodophyta</taxon>
        <taxon>Bangiophyceae</taxon>
        <taxon>Bangiales</taxon>
        <taxon>Bangiaceae</taxon>
        <taxon>Pyropia</taxon>
    </lineage>
</organism>
<gene>
    <name evidence="1" type="ORF">I4F81_006535</name>
</gene>
<reference evidence="1" key="1">
    <citation type="submission" date="2019-11" db="EMBL/GenBank/DDBJ databases">
        <title>Nori genome reveals adaptations in red seaweeds to the harsh intertidal environment.</title>
        <authorList>
            <person name="Wang D."/>
            <person name="Mao Y."/>
        </authorList>
    </citation>
    <scope>NUCLEOTIDE SEQUENCE</scope>
    <source>
        <tissue evidence="1">Gametophyte</tissue>
    </source>
</reference>
<protein>
    <submittedName>
        <fullName evidence="1">Uncharacterized protein</fullName>
    </submittedName>
</protein>
<sequence length="378" mass="40230">MVMADMLKFEDSNLAGIGGDMDAALRKSAAESEEAFTGAGAAAGVEVWRIEKFEPTKLAPAEHGTFYSGDSFIVLRTYLVEGTDALAWDLHFWQGKDSTQDERGASAFFTVALDDLLNGAPVQYRETEGHESAKFLALFPVFRTLEGGVASGFTKVEPESYTPRLLHVFGTSASLKVKQVPMAAASLNHADVFILDAGLKLWQFNGRGCGPFERRRASEVFEAIKEERDGEAEDAVIDGDEVDGADGWWAALGEKGDIAEEAPEGSHGAPAVDPDSLVSSGGKKLFKVSDSTGELGVEMVAEGDAIDAGAVTPDDVWLLLVGDGAAGYLYAGAKCSRSERFYMAAQADKILSAAGAEAWTPVTTCTTATKDKWNALFA</sequence>
<dbReference type="EMBL" id="CM020619">
    <property type="protein sequence ID" value="KAK1863983.1"/>
    <property type="molecule type" value="Genomic_DNA"/>
</dbReference>
<proteinExistence type="predicted"/>
<evidence type="ECO:0000313" key="2">
    <source>
        <dbReference type="Proteomes" id="UP000798662"/>
    </source>
</evidence>
<name>A0ACC3C292_PYRYE</name>
<keyword evidence="2" id="KW-1185">Reference proteome</keyword>
<evidence type="ECO:0000313" key="1">
    <source>
        <dbReference type="EMBL" id="KAK1863983.1"/>
    </source>
</evidence>
<comment type="caution">
    <text evidence="1">The sequence shown here is derived from an EMBL/GenBank/DDBJ whole genome shotgun (WGS) entry which is preliminary data.</text>
</comment>
<accession>A0ACC3C292</accession>